<evidence type="ECO:0000259" key="1">
    <source>
        <dbReference type="Pfam" id="PF24821"/>
    </source>
</evidence>
<accession>A0ABS4T9Q3</accession>
<dbReference type="InterPro" id="IPR056128">
    <property type="entry name" value="DUF7711"/>
</dbReference>
<dbReference type="Pfam" id="PF24821">
    <property type="entry name" value="DUF7711"/>
    <property type="match status" value="1"/>
</dbReference>
<comment type="caution">
    <text evidence="2">The sequence shown here is derived from an EMBL/GenBank/DDBJ whole genome shotgun (WGS) entry which is preliminary data.</text>
</comment>
<gene>
    <name evidence="2" type="ORF">JOF56_001527</name>
</gene>
<dbReference type="Proteomes" id="UP001519332">
    <property type="component" value="Unassembled WGS sequence"/>
</dbReference>
<evidence type="ECO:0000313" key="3">
    <source>
        <dbReference type="Proteomes" id="UP001519332"/>
    </source>
</evidence>
<dbReference type="EMBL" id="JAGINW010000001">
    <property type="protein sequence ID" value="MBP2321142.1"/>
    <property type="molecule type" value="Genomic_DNA"/>
</dbReference>
<sequence length="197" mass="22401">MKWTRALHHLEALAGECTRMHELPGNISPLRVTQLWAFGKVVEERADLDWVRVALSVDLPAGDVPWLSMPRAATHWSRAARLKEPLHALWRSDRAPVWNHFIVRPVLLWSAADGIAEEAFTALREDKVDSVRIPAPTTEELGERIGDELAISLRAVRGRVQNYEKKRWSPGKLEPVADDLWSVTHGYLDLLDADPRR</sequence>
<name>A0ABS4T9Q3_9PSEU</name>
<feature type="domain" description="DUF7711" evidence="1">
    <location>
        <begin position="1"/>
        <end position="194"/>
    </location>
</feature>
<proteinExistence type="predicted"/>
<evidence type="ECO:0000313" key="2">
    <source>
        <dbReference type="EMBL" id="MBP2321142.1"/>
    </source>
</evidence>
<organism evidence="2 3">
    <name type="scientific">Kibdelosporangium banguiense</name>
    <dbReference type="NCBI Taxonomy" id="1365924"/>
    <lineage>
        <taxon>Bacteria</taxon>
        <taxon>Bacillati</taxon>
        <taxon>Actinomycetota</taxon>
        <taxon>Actinomycetes</taxon>
        <taxon>Pseudonocardiales</taxon>
        <taxon>Pseudonocardiaceae</taxon>
        <taxon>Kibdelosporangium</taxon>
    </lineage>
</organism>
<keyword evidence="3" id="KW-1185">Reference proteome</keyword>
<protein>
    <recommendedName>
        <fullName evidence="1">DUF7711 domain-containing protein</fullName>
    </recommendedName>
</protein>
<dbReference type="RefSeq" id="WP_209635823.1">
    <property type="nucleotide sequence ID" value="NZ_JAGINW010000001.1"/>
</dbReference>
<reference evidence="2 3" key="1">
    <citation type="submission" date="2021-03" db="EMBL/GenBank/DDBJ databases">
        <title>Sequencing the genomes of 1000 actinobacteria strains.</title>
        <authorList>
            <person name="Klenk H.-P."/>
        </authorList>
    </citation>
    <scope>NUCLEOTIDE SEQUENCE [LARGE SCALE GENOMIC DNA]</scope>
    <source>
        <strain evidence="2 3">DSM 46670</strain>
    </source>
</reference>